<gene>
    <name evidence="2" type="ORF">HUXLEY_130</name>
</gene>
<dbReference type="Gene3D" id="3.40.50.300">
    <property type="entry name" value="P-loop containing nucleotide triphosphate hydrolases"/>
    <property type="match status" value="2"/>
</dbReference>
<dbReference type="RefSeq" id="YP_009293098.1">
    <property type="nucleotide sequence ID" value="NC_031127.1"/>
</dbReference>
<dbReference type="EMBL" id="KX397368">
    <property type="protein sequence ID" value="ANZ49212.1"/>
    <property type="molecule type" value="Genomic_DNA"/>
</dbReference>
<dbReference type="InterPro" id="IPR050052">
    <property type="entry name" value="ATP-dep_Clp_protease_ClpX"/>
</dbReference>
<organism evidence="2 3">
    <name type="scientific">Erwinia phage vB_EamM_Huxley</name>
    <dbReference type="NCBI Taxonomy" id="1883373"/>
    <lineage>
        <taxon>Viruses</taxon>
        <taxon>Duplodnaviria</taxon>
        <taxon>Heunggongvirae</taxon>
        <taxon>Uroviricota</taxon>
        <taxon>Caudoviricetes</taxon>
        <taxon>Chimalliviridae</taxon>
        <taxon>Machinavirus</taxon>
        <taxon>Machinavirus machina</taxon>
    </lineage>
</organism>
<evidence type="ECO:0000259" key="1">
    <source>
        <dbReference type="SMART" id="SM00382"/>
    </source>
</evidence>
<dbReference type="SMART" id="SM00382">
    <property type="entry name" value="AAA"/>
    <property type="match status" value="1"/>
</dbReference>
<feature type="domain" description="AAA+ ATPase" evidence="1">
    <location>
        <begin position="49"/>
        <end position="522"/>
    </location>
</feature>
<dbReference type="KEGG" id="vg:29069252"/>
<dbReference type="InterPro" id="IPR027417">
    <property type="entry name" value="P-loop_NTPase"/>
</dbReference>
<dbReference type="GeneID" id="29069252"/>
<dbReference type="GO" id="GO:0051603">
    <property type="term" value="P:proteolysis involved in protein catabolic process"/>
    <property type="evidence" value="ECO:0007669"/>
    <property type="project" value="TreeGrafter"/>
</dbReference>
<dbReference type="InterPro" id="IPR003593">
    <property type="entry name" value="AAA+_ATPase"/>
</dbReference>
<dbReference type="InterPro" id="IPR003959">
    <property type="entry name" value="ATPase_AAA_core"/>
</dbReference>
<reference evidence="3" key="1">
    <citation type="submission" date="2016-06" db="EMBL/GenBank/DDBJ databases">
        <authorList>
            <person name="Berg J.A."/>
            <person name="Grossarth S.E."/>
            <person name="Jarvis T.M."/>
            <person name="Merrill B.D."/>
            <person name="Breakwell D.P."/>
            <person name="Hope S."/>
            <person name="Grose J.H."/>
        </authorList>
    </citation>
    <scope>NUCLEOTIDE SEQUENCE [LARGE SCALE GENOMIC DNA]</scope>
</reference>
<dbReference type="GO" id="GO:0016887">
    <property type="term" value="F:ATP hydrolysis activity"/>
    <property type="evidence" value="ECO:0007669"/>
    <property type="project" value="InterPro"/>
</dbReference>
<dbReference type="Pfam" id="PF07724">
    <property type="entry name" value="AAA_2"/>
    <property type="match status" value="1"/>
</dbReference>
<protein>
    <submittedName>
        <fullName evidence="2">Putative heat shock protein</fullName>
    </submittedName>
</protein>
<dbReference type="Proteomes" id="UP000203302">
    <property type="component" value="Segment"/>
</dbReference>
<keyword evidence="2" id="KW-0346">Stress response</keyword>
<accession>A0A1B2IDA3</accession>
<dbReference type="OrthoDB" id="3181at10239"/>
<proteinExistence type="predicted"/>
<sequence>MENLTPVEIVNVFNRYVHGQELAKKMLAIALRNRVRVALLPLGERDSVRKQNLLLLGPTGCGKTALMRVLKTQFGLPVLELDMTGFSETGYVGRNLNTVGTDLQTLTRSIALPDWYVEMRTGMQLEKDEQRYTREELKALEEKEYEVESAARQAEWDAGRDAKKQHEQTLKDLGVFPDDDTYNHYRMVYYMRAFLVGYHALKNLPYDVIDFADIEMIHGQKLIDVAKTVVGLVEKMAGRPINSIDDLNEDLSERTDEMMENNPALLGEFMGLMAYNEVLEAIMELGTDRLSSNPAAACVSSSDWYDVAHSFDEADEQDIPPGIAWRPMDFTEFALYICVMLVRDPEGLEEVFEDCDDFTRFADKKLWSYTIPKPEVVQPKGKRNVLSKKDLDKVANCNGRDFVENFGVVFLDEIDKLIETDTTGRTHVSRSGVQRSLLKMVEGGLYAGIDTTNILFVGAGSFAEAPVTKLMPELQGRFTLRAELEPLDKEALIAICRMDSSEFHAMVRLLRIEGVKVNYDLDTFEYIAEKTVEANSVDNLGARRLAAIVEALFQDALYEPNKYTEKGYDLTGKTLRAKEKP</sequence>
<evidence type="ECO:0000313" key="3">
    <source>
        <dbReference type="Proteomes" id="UP000203302"/>
    </source>
</evidence>
<dbReference type="PANTHER" id="PTHR48102:SF3">
    <property type="entry name" value="ATP-DEPENDENT PROTEASE ATPASE SUBUNIT HSLU"/>
    <property type="match status" value="1"/>
</dbReference>
<dbReference type="Pfam" id="PF00004">
    <property type="entry name" value="AAA"/>
    <property type="match status" value="1"/>
</dbReference>
<evidence type="ECO:0000313" key="2">
    <source>
        <dbReference type="EMBL" id="ANZ49212.1"/>
    </source>
</evidence>
<dbReference type="SUPFAM" id="SSF52540">
    <property type="entry name" value="P-loop containing nucleoside triphosphate hydrolases"/>
    <property type="match status" value="1"/>
</dbReference>
<dbReference type="Gene3D" id="1.10.8.60">
    <property type="match status" value="1"/>
</dbReference>
<name>A0A1B2IDA3_9CAUD</name>
<dbReference type="GO" id="GO:0005524">
    <property type="term" value="F:ATP binding"/>
    <property type="evidence" value="ECO:0007669"/>
    <property type="project" value="InterPro"/>
</dbReference>
<dbReference type="PANTHER" id="PTHR48102">
    <property type="entry name" value="ATP-DEPENDENT CLP PROTEASE ATP-BINDING SUBUNIT CLPX-LIKE, MITOCHONDRIAL-RELATED"/>
    <property type="match status" value="1"/>
</dbReference>